<keyword evidence="2" id="KW-1185">Reference proteome</keyword>
<dbReference type="Proteomes" id="UP001150830">
    <property type="component" value="Unassembled WGS sequence"/>
</dbReference>
<dbReference type="InterPro" id="IPR007446">
    <property type="entry name" value="PilP"/>
</dbReference>
<comment type="caution">
    <text evidence="1">The sequence shown here is derived from an EMBL/GenBank/DDBJ whole genome shotgun (WGS) entry which is preliminary data.</text>
</comment>
<dbReference type="EMBL" id="JAPNOA010000059">
    <property type="protein sequence ID" value="MCY0967369.1"/>
    <property type="molecule type" value="Genomic_DNA"/>
</dbReference>
<proteinExistence type="predicted"/>
<dbReference type="Gene3D" id="2.30.30.830">
    <property type="match status" value="1"/>
</dbReference>
<dbReference type="RefSeq" id="WP_283175570.1">
    <property type="nucleotide sequence ID" value="NZ_JAPNOA010000059.1"/>
</dbReference>
<protein>
    <submittedName>
        <fullName evidence="1">Pilus assembly protein PilP</fullName>
    </submittedName>
</protein>
<dbReference type="Pfam" id="PF04351">
    <property type="entry name" value="PilP"/>
    <property type="match status" value="1"/>
</dbReference>
<dbReference type="AlphaFoldDB" id="A0A9X3EIJ1"/>
<evidence type="ECO:0000313" key="2">
    <source>
        <dbReference type="Proteomes" id="UP001150830"/>
    </source>
</evidence>
<sequence>MKHASLICVMAFATVLQGCGGTADTSDLQQYVNDLQKRPRGRIEPIPVFKPYEYFSYSAAGLRSPFELPVVVDESLKSAGPDSDVRPDLDRPKEHLEQYPLAELAMKGTMSGSDGILWALVRDGDGGTVRVREGSYMGQNHGRIINISENRMNLIEIVPNGLGGWVERPKTIALDGIGGED</sequence>
<dbReference type="PROSITE" id="PS51257">
    <property type="entry name" value="PROKAR_LIPOPROTEIN"/>
    <property type="match status" value="1"/>
</dbReference>
<accession>A0A9X3EIJ1</accession>
<evidence type="ECO:0000313" key="1">
    <source>
        <dbReference type="EMBL" id="MCY0967369.1"/>
    </source>
</evidence>
<organism evidence="1 2">
    <name type="scientific">Parathalassolituus penaei</name>
    <dbReference type="NCBI Taxonomy" id="2997323"/>
    <lineage>
        <taxon>Bacteria</taxon>
        <taxon>Pseudomonadati</taxon>
        <taxon>Pseudomonadota</taxon>
        <taxon>Gammaproteobacteria</taxon>
        <taxon>Oceanospirillales</taxon>
        <taxon>Oceanospirillaceae</taxon>
        <taxon>Parathalassolituus</taxon>
    </lineage>
</organism>
<dbReference type="PIRSF" id="PIRSF016481">
    <property type="entry name" value="Pilus_assembly_PilP"/>
    <property type="match status" value="1"/>
</dbReference>
<reference evidence="1" key="1">
    <citation type="submission" date="2022-11" db="EMBL/GenBank/DDBJ databases">
        <title>Parathalassolutuus dongxingensis gen. nov., sp. nov., a novel member of family Oceanospirillaceae isolated from a coastal shrimp pond in Guangxi, China.</title>
        <authorList>
            <person name="Chen H."/>
        </authorList>
    </citation>
    <scope>NUCLEOTIDE SEQUENCE</scope>
    <source>
        <strain evidence="1">G-43</strain>
    </source>
</reference>
<gene>
    <name evidence="1" type="ORF">OUO13_19490</name>
</gene>
<name>A0A9X3EIJ1_9GAMM</name>